<evidence type="ECO:0000259" key="4">
    <source>
        <dbReference type="Pfam" id="PF00535"/>
    </source>
</evidence>
<comment type="caution">
    <text evidence="5">The sequence shown here is derived from an EMBL/GenBank/DDBJ whole genome shotgun (WGS) entry which is preliminary data.</text>
</comment>
<dbReference type="RefSeq" id="WP_135760997.1">
    <property type="nucleotide sequence ID" value="NZ_RQHW01000047.1"/>
</dbReference>
<dbReference type="SUPFAM" id="SSF53448">
    <property type="entry name" value="Nucleotide-diphospho-sugar transferases"/>
    <property type="match status" value="1"/>
</dbReference>
<dbReference type="CDD" id="cd02526">
    <property type="entry name" value="GT2_RfbF_like"/>
    <property type="match status" value="1"/>
</dbReference>
<dbReference type="AlphaFoldDB" id="A0A4R9LZG0"/>
<dbReference type="OrthoDB" id="9771846at2"/>
<evidence type="ECO:0000313" key="5">
    <source>
        <dbReference type="EMBL" id="TGN18309.1"/>
    </source>
</evidence>
<gene>
    <name evidence="5" type="ORF">EHS15_12955</name>
</gene>
<keyword evidence="3 5" id="KW-0808">Transferase</keyword>
<sequence length="291" mass="34205">MSGKRITAIIVTFNPDLSLLNELVSVLICDDIETVIVDNQSSQSFQKSLPVSKLLQFFPLESNFGIGYAINFAIRKYREINDYFIFFDQDSIPEKGMVEKLVRRFEDLEAKGFSPGAIGPQIFDRKYDSKLPFVNPHPVEEGVVEVTHLFTSGTLIKSDLISRIGYLKEDYFIDQVDVEWCLRIRYFGYRVFGDLSAILNHSIGDDLFHLKLLGKKLIRYSPLRNYYMVRNMLVLLRDGRNDFSWRFRNLKDILLRSLYWIVFLDQKWERTLYILKGYRDGILKRMGKYNR</sequence>
<feature type="domain" description="Glycosyltransferase 2-like" evidence="4">
    <location>
        <begin position="8"/>
        <end position="127"/>
    </location>
</feature>
<comment type="similarity">
    <text evidence="1">Belongs to the glycosyltransferase 2 family.</text>
</comment>
<organism evidence="5 6">
    <name type="scientific">Leptospira idonii</name>
    <dbReference type="NCBI Taxonomy" id="1193500"/>
    <lineage>
        <taxon>Bacteria</taxon>
        <taxon>Pseudomonadati</taxon>
        <taxon>Spirochaetota</taxon>
        <taxon>Spirochaetia</taxon>
        <taxon>Leptospirales</taxon>
        <taxon>Leptospiraceae</taxon>
        <taxon>Leptospira</taxon>
    </lineage>
</organism>
<proteinExistence type="inferred from homology"/>
<keyword evidence="6" id="KW-1185">Reference proteome</keyword>
<name>A0A4R9LZG0_9LEPT</name>
<dbReference type="EMBL" id="RQHW01000047">
    <property type="protein sequence ID" value="TGN18309.1"/>
    <property type="molecule type" value="Genomic_DNA"/>
</dbReference>
<evidence type="ECO:0000256" key="3">
    <source>
        <dbReference type="ARBA" id="ARBA00022679"/>
    </source>
</evidence>
<dbReference type="PANTHER" id="PTHR43179:SF12">
    <property type="entry name" value="GALACTOFURANOSYLTRANSFERASE GLFT2"/>
    <property type="match status" value="1"/>
</dbReference>
<dbReference type="PANTHER" id="PTHR43179">
    <property type="entry name" value="RHAMNOSYLTRANSFERASE WBBL"/>
    <property type="match status" value="1"/>
</dbReference>
<accession>A0A4R9LZG0</accession>
<dbReference type="InterPro" id="IPR001173">
    <property type="entry name" value="Glyco_trans_2-like"/>
</dbReference>
<evidence type="ECO:0000256" key="2">
    <source>
        <dbReference type="ARBA" id="ARBA00022676"/>
    </source>
</evidence>
<evidence type="ECO:0000313" key="6">
    <source>
        <dbReference type="Proteomes" id="UP000298058"/>
    </source>
</evidence>
<evidence type="ECO:0000256" key="1">
    <source>
        <dbReference type="ARBA" id="ARBA00006739"/>
    </source>
</evidence>
<reference evidence="5" key="1">
    <citation type="journal article" date="2019" name="PLoS Negl. Trop. Dis.">
        <title>Revisiting the worldwide diversity of Leptospira species in the environment.</title>
        <authorList>
            <person name="Vincent A.T."/>
            <person name="Schiettekatte O."/>
            <person name="Bourhy P."/>
            <person name="Veyrier F.J."/>
            <person name="Picardeau M."/>
        </authorList>
    </citation>
    <scope>NUCLEOTIDE SEQUENCE [LARGE SCALE GENOMIC DNA]</scope>
    <source>
        <strain evidence="5">201300427</strain>
    </source>
</reference>
<dbReference type="GO" id="GO:0016757">
    <property type="term" value="F:glycosyltransferase activity"/>
    <property type="evidence" value="ECO:0007669"/>
    <property type="project" value="UniProtKB-KW"/>
</dbReference>
<dbReference type="InterPro" id="IPR029044">
    <property type="entry name" value="Nucleotide-diphossugar_trans"/>
</dbReference>
<dbReference type="Gene3D" id="3.90.550.10">
    <property type="entry name" value="Spore Coat Polysaccharide Biosynthesis Protein SpsA, Chain A"/>
    <property type="match status" value="1"/>
</dbReference>
<protein>
    <submittedName>
        <fullName evidence="5">Glycosyltransferase family 2 protein</fullName>
    </submittedName>
</protein>
<dbReference type="Proteomes" id="UP000298058">
    <property type="component" value="Unassembled WGS sequence"/>
</dbReference>
<dbReference type="Pfam" id="PF00535">
    <property type="entry name" value="Glycos_transf_2"/>
    <property type="match status" value="1"/>
</dbReference>
<keyword evidence="2" id="KW-0328">Glycosyltransferase</keyword>